<protein>
    <submittedName>
        <fullName evidence="2">Uncharacterized protein</fullName>
    </submittedName>
</protein>
<dbReference type="EMBL" id="ASPP01034889">
    <property type="protein sequence ID" value="ETO02791.1"/>
    <property type="molecule type" value="Genomic_DNA"/>
</dbReference>
<organism evidence="2 3">
    <name type="scientific">Reticulomyxa filosa</name>
    <dbReference type="NCBI Taxonomy" id="46433"/>
    <lineage>
        <taxon>Eukaryota</taxon>
        <taxon>Sar</taxon>
        <taxon>Rhizaria</taxon>
        <taxon>Retaria</taxon>
        <taxon>Foraminifera</taxon>
        <taxon>Monothalamids</taxon>
        <taxon>Reticulomyxidae</taxon>
        <taxon>Reticulomyxa</taxon>
    </lineage>
</organism>
<name>X6LN40_RETFI</name>
<sequence>MFTFLLCNTVLANKTHVGINTETILLVVFVEGFLICSFFLVHSWSTLIECYVFFALHRSKANFWIKPVNYCQFFNEFSNSNFILSIQKDYFFISSSLFKIKVYSKENITTNVTQSLRYISNFWKVKKTTFDKISIIISNCKNLQIEKSNKKSSNNIVLNSFEFEENYWNEIDNYINPDSTYGNTEIVDRPSIILTDVAAVKTLYNI</sequence>
<keyword evidence="3" id="KW-1185">Reference proteome</keyword>
<reference evidence="2 3" key="1">
    <citation type="journal article" date="2013" name="Curr. Biol.">
        <title>The Genome of the Foraminiferan Reticulomyxa filosa.</title>
        <authorList>
            <person name="Glockner G."/>
            <person name="Hulsmann N."/>
            <person name="Schleicher M."/>
            <person name="Noegel A.A."/>
            <person name="Eichinger L."/>
            <person name="Gallinger C."/>
            <person name="Pawlowski J."/>
            <person name="Sierra R."/>
            <person name="Euteneuer U."/>
            <person name="Pillet L."/>
            <person name="Moustafa A."/>
            <person name="Platzer M."/>
            <person name="Groth M."/>
            <person name="Szafranski K."/>
            <person name="Schliwa M."/>
        </authorList>
    </citation>
    <scope>NUCLEOTIDE SEQUENCE [LARGE SCALE GENOMIC DNA]</scope>
</reference>
<proteinExistence type="predicted"/>
<dbReference type="Proteomes" id="UP000023152">
    <property type="component" value="Unassembled WGS sequence"/>
</dbReference>
<keyword evidence="1" id="KW-0472">Membrane</keyword>
<dbReference type="AlphaFoldDB" id="X6LN40"/>
<feature type="transmembrane region" description="Helical" evidence="1">
    <location>
        <begin position="28"/>
        <end position="56"/>
    </location>
</feature>
<evidence type="ECO:0000313" key="2">
    <source>
        <dbReference type="EMBL" id="ETO02791.1"/>
    </source>
</evidence>
<keyword evidence="1" id="KW-0812">Transmembrane</keyword>
<gene>
    <name evidence="2" type="ORF">RFI_34622</name>
</gene>
<comment type="caution">
    <text evidence="2">The sequence shown here is derived from an EMBL/GenBank/DDBJ whole genome shotgun (WGS) entry which is preliminary data.</text>
</comment>
<evidence type="ECO:0000313" key="3">
    <source>
        <dbReference type="Proteomes" id="UP000023152"/>
    </source>
</evidence>
<accession>X6LN40</accession>
<evidence type="ECO:0000256" key="1">
    <source>
        <dbReference type="SAM" id="Phobius"/>
    </source>
</evidence>
<keyword evidence="1" id="KW-1133">Transmembrane helix</keyword>